<feature type="domain" description="Glycosyltransferase subfamily 4-like N-terminal" evidence="2">
    <location>
        <begin position="15"/>
        <end position="173"/>
    </location>
</feature>
<evidence type="ECO:0000313" key="4">
    <source>
        <dbReference type="Proteomes" id="UP001062263"/>
    </source>
</evidence>
<evidence type="ECO:0000259" key="1">
    <source>
        <dbReference type="Pfam" id="PF00534"/>
    </source>
</evidence>
<accession>A0ABN6QNW7</accession>
<dbReference type="Pfam" id="PF00534">
    <property type="entry name" value="Glycos_transf_1"/>
    <property type="match status" value="1"/>
</dbReference>
<dbReference type="InterPro" id="IPR001296">
    <property type="entry name" value="Glyco_trans_1"/>
</dbReference>
<name>A0ABN6QNW7_9BACT</name>
<feature type="domain" description="Glycosyl transferase family 1" evidence="1">
    <location>
        <begin position="183"/>
        <end position="345"/>
    </location>
</feature>
<protein>
    <recommendedName>
        <fullName evidence="5">Glycosyl transferase family 1</fullName>
    </recommendedName>
</protein>
<proteinExistence type="predicted"/>
<dbReference type="RefSeq" id="WP_215433939.1">
    <property type="nucleotide sequence ID" value="NZ_AP025943.1"/>
</dbReference>
<gene>
    <name evidence="3" type="ORF">Abiwalacus_21700</name>
</gene>
<dbReference type="Proteomes" id="UP001062263">
    <property type="component" value="Chromosome"/>
</dbReference>
<dbReference type="Pfam" id="PF13579">
    <property type="entry name" value="Glyco_trans_4_4"/>
    <property type="match status" value="1"/>
</dbReference>
<evidence type="ECO:0000313" key="3">
    <source>
        <dbReference type="EMBL" id="BDL44596.1"/>
    </source>
</evidence>
<keyword evidence="4" id="KW-1185">Reference proteome</keyword>
<dbReference type="EMBL" id="AP025943">
    <property type="protein sequence ID" value="BDL44596.1"/>
    <property type="molecule type" value="Genomic_DNA"/>
</dbReference>
<dbReference type="PANTHER" id="PTHR45947">
    <property type="entry name" value="SULFOQUINOVOSYL TRANSFERASE SQD2"/>
    <property type="match status" value="1"/>
</dbReference>
<dbReference type="SUPFAM" id="SSF53756">
    <property type="entry name" value="UDP-Glycosyltransferase/glycogen phosphorylase"/>
    <property type="match status" value="1"/>
</dbReference>
<evidence type="ECO:0000259" key="2">
    <source>
        <dbReference type="Pfam" id="PF13579"/>
    </source>
</evidence>
<sequence>MNILHTIASLNTRSGGTSTCTYDLVKALNGNGCRTDILTLSPADASDVMIGQDSFIHALPNDAVSPLSLSRGMRGFLHGETEYDLYHTNGLWQDVNHATAAIARAKGKPCVISPHGMLYPEALLRSRWKKRLMLNLGHRRDLERADCIHVTCLREMKHCRALGLLNPMAVIPNPVAVPGFLEELNRPNDRFRIGFLGRFHPIKNIDRLIRAWSVAGKAAQDGELVLVGDGPAEYVSYLRDLARTLHLENVRFTGFLTGRAKFEALASLTALFVPSESENFGMSVPESLLAGTPVMASHGTPWEDLSLHNCGWWRPNDTDTLAQTIEEAAALSGEDLKNMGDAGRRLVLDQYTAPRVAKNMTLLYEYLLRQRPDQPDFLYYQS</sequence>
<organism evidence="3 4">
    <name type="scientific">Akkermansia biwaensis</name>
    <dbReference type="NCBI Taxonomy" id="2946555"/>
    <lineage>
        <taxon>Bacteria</taxon>
        <taxon>Pseudomonadati</taxon>
        <taxon>Verrucomicrobiota</taxon>
        <taxon>Verrucomicrobiia</taxon>
        <taxon>Verrucomicrobiales</taxon>
        <taxon>Akkermansiaceae</taxon>
        <taxon>Akkermansia</taxon>
    </lineage>
</organism>
<dbReference type="Gene3D" id="3.40.50.2000">
    <property type="entry name" value="Glycogen Phosphorylase B"/>
    <property type="match status" value="2"/>
</dbReference>
<reference evidence="3" key="1">
    <citation type="submission" date="2022-06" db="EMBL/GenBank/DDBJ databases">
        <title>Akkermansia biwalacus sp. nov., an anaerobic mucin-degrading bacterium isolated from human intestine.</title>
        <authorList>
            <person name="Kobayashi Y."/>
            <person name="Inoue S."/>
            <person name="Kawahara T."/>
            <person name="Kohda N."/>
        </authorList>
    </citation>
    <scope>NUCLEOTIDE SEQUENCE</scope>
    <source>
        <strain evidence="3">WON2089</strain>
    </source>
</reference>
<evidence type="ECO:0008006" key="5">
    <source>
        <dbReference type="Google" id="ProtNLM"/>
    </source>
</evidence>
<dbReference type="InterPro" id="IPR050194">
    <property type="entry name" value="Glycosyltransferase_grp1"/>
</dbReference>
<dbReference type="InterPro" id="IPR028098">
    <property type="entry name" value="Glyco_trans_4-like_N"/>
</dbReference>
<dbReference type="PANTHER" id="PTHR45947:SF3">
    <property type="entry name" value="SULFOQUINOVOSYL TRANSFERASE SQD2"/>
    <property type="match status" value="1"/>
</dbReference>